<keyword evidence="9 10" id="KW-0472">Membrane</keyword>
<evidence type="ECO:0000256" key="4">
    <source>
        <dbReference type="ARBA" id="ARBA00022692"/>
    </source>
</evidence>
<evidence type="ECO:0000256" key="10">
    <source>
        <dbReference type="RuleBase" id="RU363079"/>
    </source>
</evidence>
<evidence type="ECO:0000256" key="7">
    <source>
        <dbReference type="ARBA" id="ARBA00022989"/>
    </source>
</evidence>
<accession>A0ABC8TWG1</accession>
<feature type="transmembrane region" description="Helical" evidence="10">
    <location>
        <begin position="369"/>
        <end position="391"/>
    </location>
</feature>
<evidence type="ECO:0000256" key="1">
    <source>
        <dbReference type="ARBA" id="ARBA00004337"/>
    </source>
</evidence>
<feature type="transmembrane region" description="Helical" evidence="10">
    <location>
        <begin position="524"/>
        <end position="543"/>
    </location>
</feature>
<evidence type="ECO:0000256" key="5">
    <source>
        <dbReference type="ARBA" id="ARBA00022729"/>
    </source>
</evidence>
<dbReference type="EMBL" id="CAUOFW020006224">
    <property type="protein sequence ID" value="CAK9173825.1"/>
    <property type="molecule type" value="Genomic_DNA"/>
</dbReference>
<feature type="transmembrane region" description="Helical" evidence="10">
    <location>
        <begin position="555"/>
        <end position="576"/>
    </location>
</feature>
<dbReference type="Pfam" id="PF02990">
    <property type="entry name" value="EMP70"/>
    <property type="match status" value="1"/>
</dbReference>
<keyword evidence="5 10" id="KW-0732">Signal</keyword>
<dbReference type="GO" id="GO:0010008">
    <property type="term" value="C:endosome membrane"/>
    <property type="evidence" value="ECO:0007669"/>
    <property type="project" value="UniProtKB-SubCell"/>
</dbReference>
<evidence type="ECO:0000313" key="11">
    <source>
        <dbReference type="EMBL" id="CAK9173825.1"/>
    </source>
</evidence>
<evidence type="ECO:0000256" key="3">
    <source>
        <dbReference type="ARBA" id="ARBA00005227"/>
    </source>
</evidence>
<comment type="similarity">
    <text evidence="3 10">Belongs to the nonaspanin (TM9SF) (TC 9.A.2) family.</text>
</comment>
<keyword evidence="8" id="KW-0333">Golgi apparatus</keyword>
<evidence type="ECO:0000256" key="9">
    <source>
        <dbReference type="ARBA" id="ARBA00023136"/>
    </source>
</evidence>
<gene>
    <name evidence="11" type="ORF">ILEXP_LOCUS43558</name>
</gene>
<feature type="signal peptide" evidence="10">
    <location>
        <begin position="1"/>
        <end position="27"/>
    </location>
</feature>
<dbReference type="Proteomes" id="UP001642360">
    <property type="component" value="Unassembled WGS sequence"/>
</dbReference>
<keyword evidence="6" id="KW-0967">Endosome</keyword>
<evidence type="ECO:0000256" key="2">
    <source>
        <dbReference type="ARBA" id="ARBA00004653"/>
    </source>
</evidence>
<keyword evidence="12" id="KW-1185">Reference proteome</keyword>
<evidence type="ECO:0000313" key="12">
    <source>
        <dbReference type="Proteomes" id="UP001642360"/>
    </source>
</evidence>
<keyword evidence="7 10" id="KW-1133">Transmembrane helix</keyword>
<organism evidence="11 12">
    <name type="scientific">Ilex paraguariensis</name>
    <name type="common">yerba mate</name>
    <dbReference type="NCBI Taxonomy" id="185542"/>
    <lineage>
        <taxon>Eukaryota</taxon>
        <taxon>Viridiplantae</taxon>
        <taxon>Streptophyta</taxon>
        <taxon>Embryophyta</taxon>
        <taxon>Tracheophyta</taxon>
        <taxon>Spermatophyta</taxon>
        <taxon>Magnoliopsida</taxon>
        <taxon>eudicotyledons</taxon>
        <taxon>Gunneridae</taxon>
        <taxon>Pentapetalae</taxon>
        <taxon>asterids</taxon>
        <taxon>campanulids</taxon>
        <taxon>Aquifoliales</taxon>
        <taxon>Aquifoliaceae</taxon>
        <taxon>Ilex</taxon>
    </lineage>
</organism>
<comment type="subcellular location">
    <subcellularLocation>
        <location evidence="1">Endosome membrane</location>
        <topology evidence="1">Multi-pass membrane protein</topology>
    </subcellularLocation>
    <subcellularLocation>
        <location evidence="2">Golgi apparatus membrane</location>
        <topology evidence="2">Multi-pass membrane protein</topology>
    </subcellularLocation>
</comment>
<dbReference type="GO" id="GO:0000139">
    <property type="term" value="C:Golgi membrane"/>
    <property type="evidence" value="ECO:0007669"/>
    <property type="project" value="UniProtKB-SubCell"/>
</dbReference>
<feature type="transmembrane region" description="Helical" evidence="10">
    <location>
        <begin position="397"/>
        <end position="425"/>
    </location>
</feature>
<feature type="transmembrane region" description="Helical" evidence="10">
    <location>
        <begin position="488"/>
        <end position="512"/>
    </location>
</feature>
<dbReference type="PANTHER" id="PTHR10766:SF119">
    <property type="entry name" value="TRANSMEMBRANE 9 SUPERFAMILY MEMBER 5"/>
    <property type="match status" value="1"/>
</dbReference>
<sequence>MDQTTRINHFLLLVVTYLAILLPSVSASPSDHRYNVGDDVPLFVNKVGSLNNPSETYQYYHLPFCHPDQVIRKTETLGEVLNGDRLTNALYKLKFREDKIGDILCQKELKREQVTKFRNAIMNDFYFQMYYDDLPFWGFIGKVEEANWTLDEKGLKFYIFSHVRFDALYNDDHIIEIHAFSDPDHVVELKEDVETNVEFTYSVFWNATSTEFENRMNSYSRASFLPIQQKIHWFSLFNSAVILLLLIGLFMVFSMRNLKTDLRKCYAADEEEGMEVGWKYIQNDVFGSPSHMPLLCAVLGSGTQLLMMVCLLFVLVFVGVLYPYNRGALTTALVVIYTLTSAVAGYSASSSYCQFAEIGWEKCVLLTGILYLGPVFSIIFILNTVAIGFGATAAIPFGTMVVVCLIYAFLTSPLLAFGGVFGYRIRARFRAPSATKRCPREIPSLAWYWKTPAQMFLGGLLPFSAIILELHHLYASMWGYKIYILPSILLINFIILIILTALLSVGLTYFQLTVEDHEWWWRSVLRGGSTAIFMFVHCIYFYAKSNMSGFMQLSFFFGYNACLCYAVFLMLGTISFRASLVFVHHIYFAVKNE</sequence>
<dbReference type="AlphaFoldDB" id="A0ABC8TWG1"/>
<evidence type="ECO:0000256" key="6">
    <source>
        <dbReference type="ARBA" id="ARBA00022753"/>
    </source>
</evidence>
<evidence type="ECO:0000256" key="8">
    <source>
        <dbReference type="ARBA" id="ARBA00023034"/>
    </source>
</evidence>
<feature type="transmembrane region" description="Helical" evidence="10">
    <location>
        <begin position="328"/>
        <end position="348"/>
    </location>
</feature>
<name>A0ABC8TWG1_9AQUA</name>
<comment type="caution">
    <text evidence="11">The sequence shown here is derived from an EMBL/GenBank/DDBJ whole genome shotgun (WGS) entry which is preliminary data.</text>
</comment>
<dbReference type="PANTHER" id="PTHR10766">
    <property type="entry name" value="TRANSMEMBRANE 9 SUPERFAMILY PROTEIN"/>
    <property type="match status" value="1"/>
</dbReference>
<reference evidence="11 12" key="1">
    <citation type="submission" date="2024-02" db="EMBL/GenBank/DDBJ databases">
        <authorList>
            <person name="Vignale AGUSTIN F."/>
            <person name="Sosa J E."/>
            <person name="Modenutti C."/>
        </authorList>
    </citation>
    <scope>NUCLEOTIDE SEQUENCE [LARGE SCALE GENOMIC DNA]</scope>
</reference>
<protein>
    <recommendedName>
        <fullName evidence="10">Transmembrane 9 superfamily member</fullName>
    </recommendedName>
</protein>
<dbReference type="InterPro" id="IPR004240">
    <property type="entry name" value="EMP70"/>
</dbReference>
<feature type="transmembrane region" description="Helical" evidence="10">
    <location>
        <begin position="231"/>
        <end position="253"/>
    </location>
</feature>
<feature type="transmembrane region" description="Helical" evidence="10">
    <location>
        <begin position="446"/>
        <end position="468"/>
    </location>
</feature>
<proteinExistence type="inferred from homology"/>
<keyword evidence="4 10" id="KW-0812">Transmembrane</keyword>
<feature type="transmembrane region" description="Helical" evidence="10">
    <location>
        <begin position="294"/>
        <end position="322"/>
    </location>
</feature>
<feature type="chain" id="PRO_5044526202" description="Transmembrane 9 superfamily member" evidence="10">
    <location>
        <begin position="28"/>
        <end position="593"/>
    </location>
</feature>